<dbReference type="InterPro" id="IPR005471">
    <property type="entry name" value="Tscrpt_reg_IclR_N"/>
</dbReference>
<keyword evidence="4" id="KW-1185">Reference proteome</keyword>
<keyword evidence="3" id="KW-0418">Kinase</keyword>
<dbReference type="InterPro" id="IPR000600">
    <property type="entry name" value="ROK"/>
</dbReference>
<dbReference type="Pfam" id="PF00480">
    <property type="entry name" value="ROK"/>
    <property type="match status" value="1"/>
</dbReference>
<dbReference type="InterPro" id="IPR036388">
    <property type="entry name" value="WH-like_DNA-bd_sf"/>
</dbReference>
<comment type="similarity">
    <text evidence="1">Belongs to the ROK (NagC/XylR) family.</text>
</comment>
<dbReference type="Proteomes" id="UP001519362">
    <property type="component" value="Unassembled WGS sequence"/>
</dbReference>
<dbReference type="Pfam" id="PF09339">
    <property type="entry name" value="HTH_IclR"/>
    <property type="match status" value="1"/>
</dbReference>
<dbReference type="Gene3D" id="1.10.10.10">
    <property type="entry name" value="Winged helix-like DNA-binding domain superfamily/Winged helix DNA-binding domain"/>
    <property type="match status" value="1"/>
</dbReference>
<comment type="caution">
    <text evidence="3">The sequence shown here is derived from an EMBL/GenBank/DDBJ whole genome shotgun (WGS) entry which is preliminary data.</text>
</comment>
<dbReference type="SUPFAM" id="SSF53067">
    <property type="entry name" value="Actin-like ATPase domain"/>
    <property type="match status" value="1"/>
</dbReference>
<dbReference type="SUPFAM" id="SSF46785">
    <property type="entry name" value="Winged helix' DNA-binding domain"/>
    <property type="match status" value="1"/>
</dbReference>
<dbReference type="EMBL" id="JAGIOL010000001">
    <property type="protein sequence ID" value="MBP2437623.1"/>
    <property type="molecule type" value="Genomic_DNA"/>
</dbReference>
<dbReference type="Gene3D" id="3.30.420.40">
    <property type="match status" value="2"/>
</dbReference>
<feature type="domain" description="HTH iclR-type" evidence="2">
    <location>
        <begin position="23"/>
        <end position="57"/>
    </location>
</feature>
<evidence type="ECO:0000259" key="2">
    <source>
        <dbReference type="Pfam" id="PF09339"/>
    </source>
</evidence>
<name>A0ABS4ZK07_9MICO</name>
<dbReference type="InterPro" id="IPR043129">
    <property type="entry name" value="ATPase_NBD"/>
</dbReference>
<accession>A0ABS4ZK07</accession>
<evidence type="ECO:0000313" key="3">
    <source>
        <dbReference type="EMBL" id="MBP2437623.1"/>
    </source>
</evidence>
<dbReference type="InterPro" id="IPR036390">
    <property type="entry name" value="WH_DNA-bd_sf"/>
</dbReference>
<reference evidence="3 4" key="1">
    <citation type="submission" date="2021-03" db="EMBL/GenBank/DDBJ databases">
        <title>Sequencing the genomes of 1000 actinobacteria strains.</title>
        <authorList>
            <person name="Klenk H.-P."/>
        </authorList>
    </citation>
    <scope>NUCLEOTIDE SEQUENCE [LARGE SCALE GENOMIC DNA]</scope>
    <source>
        <strain evidence="3 4">DSM 24221</strain>
    </source>
</reference>
<evidence type="ECO:0000313" key="4">
    <source>
        <dbReference type="Proteomes" id="UP001519362"/>
    </source>
</evidence>
<gene>
    <name evidence="3" type="ORF">JOF34_002209</name>
</gene>
<organism evidence="3 4">
    <name type="scientific">Microbacterium amylolyticum</name>
    <dbReference type="NCBI Taxonomy" id="936337"/>
    <lineage>
        <taxon>Bacteria</taxon>
        <taxon>Bacillati</taxon>
        <taxon>Actinomycetota</taxon>
        <taxon>Actinomycetes</taxon>
        <taxon>Micrococcales</taxon>
        <taxon>Microbacteriaceae</taxon>
        <taxon>Microbacterium</taxon>
    </lineage>
</organism>
<proteinExistence type="inferred from homology"/>
<dbReference type="GO" id="GO:0016301">
    <property type="term" value="F:kinase activity"/>
    <property type="evidence" value="ECO:0007669"/>
    <property type="project" value="UniProtKB-KW"/>
</dbReference>
<sequence>MATRSGIEAVRAANLGEVLRRVHHDGPTSRAELTAGTGLNRSTVADLVQALAEDGLVNEGEPNQTRRVGRPSPVVSASPDVVAIAVLPEVDALEIAAVGFGAELREYVRFGPVRTTQAVAEKVAEQLALWRAGALSAVRIVGLGVAVPGLVRSQDGLIRLAPHLGWEDEDLGTMLSARTGLSVSVGNDASLGARAEHLFGSAHDVADAVYLNGGASGIGGGIVLGGRLIGGADGYAGEWGQNRPSIAGGDRRTDHGVLEDEVSRSRLLEVLGIAVADDALLATSLAASDDPAVRAEVDRQRRILASTLANAINVLNPRRIVLGGFLAMLRERDAEEFERLVRESALDAPGSQSEVRSAQLGDKRILIGAAEAAFDTLLADPLA</sequence>
<dbReference type="RefSeq" id="WP_165133517.1">
    <property type="nucleotide sequence ID" value="NZ_CP049253.1"/>
</dbReference>
<dbReference type="PANTHER" id="PTHR18964:SF149">
    <property type="entry name" value="BIFUNCTIONAL UDP-N-ACETYLGLUCOSAMINE 2-EPIMERASE_N-ACETYLMANNOSAMINE KINASE"/>
    <property type="match status" value="1"/>
</dbReference>
<dbReference type="PANTHER" id="PTHR18964">
    <property type="entry name" value="ROK (REPRESSOR, ORF, KINASE) FAMILY"/>
    <property type="match status" value="1"/>
</dbReference>
<evidence type="ECO:0000256" key="1">
    <source>
        <dbReference type="ARBA" id="ARBA00006479"/>
    </source>
</evidence>
<protein>
    <submittedName>
        <fullName evidence="3">NBD/HSP70 family sugar kinase</fullName>
    </submittedName>
</protein>
<keyword evidence="3" id="KW-0808">Transferase</keyword>